<evidence type="ECO:0000256" key="1">
    <source>
        <dbReference type="SAM" id="SignalP"/>
    </source>
</evidence>
<comment type="caution">
    <text evidence="2">The sequence shown here is derived from an EMBL/GenBank/DDBJ whole genome shotgun (WGS) entry which is preliminary data.</text>
</comment>
<dbReference type="Proteomes" id="UP000824120">
    <property type="component" value="Chromosome 4"/>
</dbReference>
<dbReference type="EMBL" id="JACXVP010000004">
    <property type="protein sequence ID" value="KAG5611041.1"/>
    <property type="molecule type" value="Genomic_DNA"/>
</dbReference>
<evidence type="ECO:0000313" key="2">
    <source>
        <dbReference type="EMBL" id="KAG5611041.1"/>
    </source>
</evidence>
<keyword evidence="3" id="KW-1185">Reference proteome</keyword>
<accession>A0A9J5ZDV6</accession>
<name>A0A9J5ZDV6_SOLCO</name>
<protein>
    <submittedName>
        <fullName evidence="2">Uncharacterized protein</fullName>
    </submittedName>
</protein>
<reference evidence="2 3" key="1">
    <citation type="submission" date="2020-09" db="EMBL/GenBank/DDBJ databases">
        <title>De no assembly of potato wild relative species, Solanum commersonii.</title>
        <authorList>
            <person name="Cho K."/>
        </authorList>
    </citation>
    <scope>NUCLEOTIDE SEQUENCE [LARGE SCALE GENOMIC DNA]</scope>
    <source>
        <strain evidence="2">LZ3.2</strain>
        <tissue evidence="2">Leaf</tissue>
    </source>
</reference>
<sequence>MHMNKLNKSIKHGDSLSLALFILTAGVLSRDRNVVFEDDLYVGYGLSKWTTNINSVPIHALSAIVPLNCVIKEFHRSFAKFFGVTKLEEKVNTGLLKTKFVYLSKKED</sequence>
<feature type="signal peptide" evidence="1">
    <location>
        <begin position="1"/>
        <end position="29"/>
    </location>
</feature>
<proteinExistence type="predicted"/>
<evidence type="ECO:0000313" key="3">
    <source>
        <dbReference type="Proteomes" id="UP000824120"/>
    </source>
</evidence>
<feature type="chain" id="PRO_5039949999" evidence="1">
    <location>
        <begin position="30"/>
        <end position="108"/>
    </location>
</feature>
<dbReference type="AlphaFoldDB" id="A0A9J5ZDV6"/>
<gene>
    <name evidence="2" type="ORF">H5410_022322</name>
</gene>
<organism evidence="2 3">
    <name type="scientific">Solanum commersonii</name>
    <name type="common">Commerson's wild potato</name>
    <name type="synonym">Commerson's nightshade</name>
    <dbReference type="NCBI Taxonomy" id="4109"/>
    <lineage>
        <taxon>Eukaryota</taxon>
        <taxon>Viridiplantae</taxon>
        <taxon>Streptophyta</taxon>
        <taxon>Embryophyta</taxon>
        <taxon>Tracheophyta</taxon>
        <taxon>Spermatophyta</taxon>
        <taxon>Magnoliopsida</taxon>
        <taxon>eudicotyledons</taxon>
        <taxon>Gunneridae</taxon>
        <taxon>Pentapetalae</taxon>
        <taxon>asterids</taxon>
        <taxon>lamiids</taxon>
        <taxon>Solanales</taxon>
        <taxon>Solanaceae</taxon>
        <taxon>Solanoideae</taxon>
        <taxon>Solaneae</taxon>
        <taxon>Solanum</taxon>
    </lineage>
</organism>
<keyword evidence="1" id="KW-0732">Signal</keyword>